<evidence type="ECO:0000313" key="2">
    <source>
        <dbReference type="EMBL" id="MFD2758564.1"/>
    </source>
</evidence>
<protein>
    <submittedName>
        <fullName evidence="2">Histidine phosphatase family protein</fullName>
    </submittedName>
</protein>
<dbReference type="SMART" id="SM00855">
    <property type="entry name" value="PGAM"/>
    <property type="match status" value="1"/>
</dbReference>
<dbReference type="PANTHER" id="PTHR20935:SF0">
    <property type="entry name" value="SERINE_THREONINE-PROTEIN PHOSPHATASE PGAM5, MITOCHONDRIAL"/>
    <property type="match status" value="1"/>
</dbReference>
<dbReference type="InterPro" id="IPR013078">
    <property type="entry name" value="His_Pase_superF_clade-1"/>
</dbReference>
<name>A0ABW5UYL3_9MICO</name>
<dbReference type="CDD" id="cd07067">
    <property type="entry name" value="HP_PGM_like"/>
    <property type="match status" value="1"/>
</dbReference>
<evidence type="ECO:0000313" key="3">
    <source>
        <dbReference type="Proteomes" id="UP001597492"/>
    </source>
</evidence>
<dbReference type="RefSeq" id="WP_019617694.1">
    <property type="nucleotide sequence ID" value="NZ_JBHUNE010000006.1"/>
</dbReference>
<accession>A0ABW5UYL3</accession>
<dbReference type="Gene3D" id="3.40.50.1240">
    <property type="entry name" value="Phosphoglycerate mutase-like"/>
    <property type="match status" value="1"/>
</dbReference>
<dbReference type="PANTHER" id="PTHR20935">
    <property type="entry name" value="PHOSPHOGLYCERATE MUTASE-RELATED"/>
    <property type="match status" value="1"/>
</dbReference>
<dbReference type="InterPro" id="IPR029033">
    <property type="entry name" value="His_PPase_superfam"/>
</dbReference>
<organism evidence="2 3">
    <name type="scientific">Gulosibacter faecalis</name>
    <dbReference type="NCBI Taxonomy" id="272240"/>
    <lineage>
        <taxon>Bacteria</taxon>
        <taxon>Bacillati</taxon>
        <taxon>Actinomycetota</taxon>
        <taxon>Actinomycetes</taxon>
        <taxon>Micrococcales</taxon>
        <taxon>Microbacteriaceae</taxon>
        <taxon>Gulosibacter</taxon>
    </lineage>
</organism>
<dbReference type="EMBL" id="JBHUNE010000006">
    <property type="protein sequence ID" value="MFD2758564.1"/>
    <property type="molecule type" value="Genomic_DNA"/>
</dbReference>
<comment type="caution">
    <text evidence="2">The sequence shown here is derived from an EMBL/GenBank/DDBJ whole genome shotgun (WGS) entry which is preliminary data.</text>
</comment>
<dbReference type="InterPro" id="IPR051021">
    <property type="entry name" value="Mito_Ser/Thr_phosphatase"/>
</dbReference>
<dbReference type="Pfam" id="PF00300">
    <property type="entry name" value="His_Phos_1"/>
    <property type="match status" value="2"/>
</dbReference>
<gene>
    <name evidence="2" type="ORF">ACFSW7_09250</name>
</gene>
<sequence>MSHFLYLVRHGEQRDAEFGVNDGPLSERGRAQAHALGARLREVPFDRAFTSPLDRALETSDILHEYVQGPAIEPSNLLFDCIPSSKEGAPEGYDSFFSGVDAETVEAGEAQMQDARAAYFTRERGDVHTLLVTHNFVIGSLVAGALDLPKWRWLTLRSGNTALSIVRIRSTRPNELTLFGSMSHLPHHQRTGMPWTPNV</sequence>
<keyword evidence="1" id="KW-0378">Hydrolase</keyword>
<dbReference type="SUPFAM" id="SSF53254">
    <property type="entry name" value="Phosphoglycerate mutase-like"/>
    <property type="match status" value="1"/>
</dbReference>
<evidence type="ECO:0000256" key="1">
    <source>
        <dbReference type="ARBA" id="ARBA00022801"/>
    </source>
</evidence>
<dbReference type="Proteomes" id="UP001597492">
    <property type="component" value="Unassembled WGS sequence"/>
</dbReference>
<proteinExistence type="predicted"/>
<reference evidence="3" key="1">
    <citation type="journal article" date="2019" name="Int. J. Syst. Evol. Microbiol.">
        <title>The Global Catalogue of Microorganisms (GCM) 10K type strain sequencing project: providing services to taxonomists for standard genome sequencing and annotation.</title>
        <authorList>
            <consortium name="The Broad Institute Genomics Platform"/>
            <consortium name="The Broad Institute Genome Sequencing Center for Infectious Disease"/>
            <person name="Wu L."/>
            <person name="Ma J."/>
        </authorList>
    </citation>
    <scope>NUCLEOTIDE SEQUENCE [LARGE SCALE GENOMIC DNA]</scope>
    <source>
        <strain evidence="3">TISTR 1514</strain>
    </source>
</reference>
<keyword evidence="3" id="KW-1185">Reference proteome</keyword>